<dbReference type="PROSITE" id="PS00086">
    <property type="entry name" value="CYTOCHROME_P450"/>
    <property type="match status" value="1"/>
</dbReference>
<dbReference type="Pfam" id="PF00067">
    <property type="entry name" value="p450"/>
    <property type="match status" value="1"/>
</dbReference>
<keyword evidence="3 4" id="KW-0408">Iron</keyword>
<keyword evidence="6" id="KW-1185">Reference proteome</keyword>
<dbReference type="PRINTS" id="PR00385">
    <property type="entry name" value="P450"/>
</dbReference>
<dbReference type="RefSeq" id="WP_246156941.1">
    <property type="nucleotide sequence ID" value="NZ_CP009922.3"/>
</dbReference>
<evidence type="ECO:0000256" key="3">
    <source>
        <dbReference type="PIRSR" id="PIRSR602401-1"/>
    </source>
</evidence>
<dbReference type="AlphaFoldDB" id="A0A0F7G092"/>
<evidence type="ECO:0000256" key="4">
    <source>
        <dbReference type="RuleBase" id="RU000461"/>
    </source>
</evidence>
<dbReference type="PANTHER" id="PTHR24305:SF166">
    <property type="entry name" value="CYTOCHROME P450 12A4, MITOCHONDRIAL-RELATED"/>
    <property type="match status" value="1"/>
</dbReference>
<dbReference type="EMBL" id="CP009922">
    <property type="protein sequence ID" value="AKG46627.1"/>
    <property type="molecule type" value="Genomic_DNA"/>
</dbReference>
<dbReference type="GO" id="GO:0005506">
    <property type="term" value="F:iron ion binding"/>
    <property type="evidence" value="ECO:0007669"/>
    <property type="project" value="InterPro"/>
</dbReference>
<reference evidence="5" key="1">
    <citation type="submission" date="2019-08" db="EMBL/GenBank/DDBJ databases">
        <title>Complete genome sequence of a mangrove-derived Streptomyces xiamenensis.</title>
        <authorList>
            <person name="Xu J."/>
        </authorList>
    </citation>
    <scope>NUCLEOTIDE SEQUENCE</scope>
    <source>
        <strain evidence="5">318</strain>
    </source>
</reference>
<dbReference type="Proteomes" id="UP000034034">
    <property type="component" value="Chromosome"/>
</dbReference>
<evidence type="ECO:0000313" key="6">
    <source>
        <dbReference type="Proteomes" id="UP000034034"/>
    </source>
</evidence>
<dbReference type="PRINTS" id="PR00463">
    <property type="entry name" value="EP450I"/>
</dbReference>
<dbReference type="STRING" id="408015.SXIM_52430"/>
<keyword evidence="3 4" id="KW-0349">Heme</keyword>
<keyword evidence="4" id="KW-0560">Oxidoreductase</keyword>
<sequence length="445" mass="48921">MLDNAFGQEPRWDPRVFPPASRAPRAVQTAHMLRDPRGFGLSLRRRFGPVFSARVHPYRAALVCATDAATNRAVLTDHERFVGGRATALLRPALGEGSLICTPPPRHLPHRRLLLPPFQGKQLAGWEDRVREVVRAALPGLLTGGDRPTRPWAQRLTLEVVLRVVFGLRDPARVAVFRDALTAFAGTGNVSTLFLPAPLRRDLGRLSPGGRFGRLRLHVRELIREEIAARREVADRESRDDVLSTLLDRYDAGPGDQRLLDELTGLVLAGYETTATTIAWTLHLLAHHGHTRDDLVADLDAGSDRLLKAVIKESGRLRPAVYNAMRTAAEDTSLGGHPVPRHAFVAALFPITHLDPELWPQPHAFRPERHLGADPLPYALTPFGGGLRRCIGVPLAQLEAEIVVTEVLARALPEPAGPPEPARLAAVTLVPARGGRVRFRRRGTL</sequence>
<organism evidence="5 6">
    <name type="scientific">Streptomyces xiamenensis</name>
    <dbReference type="NCBI Taxonomy" id="408015"/>
    <lineage>
        <taxon>Bacteria</taxon>
        <taxon>Bacillati</taxon>
        <taxon>Actinomycetota</taxon>
        <taxon>Actinomycetes</taxon>
        <taxon>Kitasatosporales</taxon>
        <taxon>Streptomycetaceae</taxon>
        <taxon>Streptomyces</taxon>
    </lineage>
</organism>
<dbReference type="GO" id="GO:0016705">
    <property type="term" value="F:oxidoreductase activity, acting on paired donors, with incorporation or reduction of molecular oxygen"/>
    <property type="evidence" value="ECO:0007669"/>
    <property type="project" value="InterPro"/>
</dbReference>
<dbReference type="SUPFAM" id="SSF48264">
    <property type="entry name" value="Cytochrome P450"/>
    <property type="match status" value="1"/>
</dbReference>
<dbReference type="InterPro" id="IPR036396">
    <property type="entry name" value="Cyt_P450_sf"/>
</dbReference>
<dbReference type="InterPro" id="IPR050121">
    <property type="entry name" value="Cytochrome_P450_monoxygenase"/>
</dbReference>
<feature type="binding site" description="axial binding residue" evidence="3">
    <location>
        <position position="390"/>
    </location>
    <ligand>
        <name>heme</name>
        <dbReference type="ChEBI" id="CHEBI:30413"/>
    </ligand>
    <ligandPart>
        <name>Fe</name>
        <dbReference type="ChEBI" id="CHEBI:18248"/>
    </ligandPart>
</feature>
<evidence type="ECO:0000256" key="1">
    <source>
        <dbReference type="ARBA" id="ARBA00001971"/>
    </source>
</evidence>
<dbReference type="InterPro" id="IPR001128">
    <property type="entry name" value="Cyt_P450"/>
</dbReference>
<dbReference type="GO" id="GO:0020037">
    <property type="term" value="F:heme binding"/>
    <property type="evidence" value="ECO:0007669"/>
    <property type="project" value="InterPro"/>
</dbReference>
<gene>
    <name evidence="5" type="ORF">SXIM_52430</name>
</gene>
<dbReference type="HOGENOM" id="CLU_001570_5_1_11"/>
<proteinExistence type="inferred from homology"/>
<accession>A0A0F7G092</accession>
<evidence type="ECO:0000256" key="2">
    <source>
        <dbReference type="ARBA" id="ARBA00010617"/>
    </source>
</evidence>
<dbReference type="InterPro" id="IPR017972">
    <property type="entry name" value="Cyt_P450_CS"/>
</dbReference>
<name>A0A0F7G092_9ACTN</name>
<dbReference type="PATRIC" id="fig|408015.6.peg.5307"/>
<keyword evidence="3 4" id="KW-0479">Metal-binding</keyword>
<dbReference type="InterPro" id="IPR002401">
    <property type="entry name" value="Cyt_P450_E_grp-I"/>
</dbReference>
<dbReference type="PANTHER" id="PTHR24305">
    <property type="entry name" value="CYTOCHROME P450"/>
    <property type="match status" value="1"/>
</dbReference>
<dbReference type="GO" id="GO:0004497">
    <property type="term" value="F:monooxygenase activity"/>
    <property type="evidence" value="ECO:0007669"/>
    <property type="project" value="UniProtKB-KW"/>
</dbReference>
<comment type="similarity">
    <text evidence="2 4">Belongs to the cytochrome P450 family.</text>
</comment>
<dbReference type="KEGG" id="sxi:SXIM_52430"/>
<evidence type="ECO:0000313" key="5">
    <source>
        <dbReference type="EMBL" id="AKG46627.1"/>
    </source>
</evidence>
<comment type="cofactor">
    <cofactor evidence="1 3">
        <name>heme</name>
        <dbReference type="ChEBI" id="CHEBI:30413"/>
    </cofactor>
</comment>
<keyword evidence="4" id="KW-0503">Monooxygenase</keyword>
<protein>
    <submittedName>
        <fullName evidence="5">P450 heme-thiolate protein</fullName>
    </submittedName>
</protein>
<dbReference type="Gene3D" id="1.10.630.10">
    <property type="entry name" value="Cytochrome P450"/>
    <property type="match status" value="1"/>
</dbReference>